<dbReference type="EMBL" id="JBHTGP010000013">
    <property type="protein sequence ID" value="MFD0687820.1"/>
    <property type="molecule type" value="Genomic_DNA"/>
</dbReference>
<evidence type="ECO:0000313" key="5">
    <source>
        <dbReference type="Proteomes" id="UP001597063"/>
    </source>
</evidence>
<dbReference type="SMART" id="SM00560">
    <property type="entry name" value="LamGL"/>
    <property type="match status" value="1"/>
</dbReference>
<organism evidence="4 5">
    <name type="scientific">Actinomadura fibrosa</name>
    <dbReference type="NCBI Taxonomy" id="111802"/>
    <lineage>
        <taxon>Bacteria</taxon>
        <taxon>Bacillati</taxon>
        <taxon>Actinomycetota</taxon>
        <taxon>Actinomycetes</taxon>
        <taxon>Streptosporangiales</taxon>
        <taxon>Thermomonosporaceae</taxon>
        <taxon>Actinomadura</taxon>
    </lineage>
</organism>
<gene>
    <name evidence="4" type="ORF">ACFQZM_25220</name>
</gene>
<sequence length="1076" mass="110838">MTAPLTNALPTTARPATALPTIAVPTTAPPLAASRMGARLTTPFQRGADTLPLELRPGAGATKATVAPYDFAEHLARFDRPAAPAYVVAATRRLSVDTVVTVTFTQPGAAPRTAQARFPAGTPAGFSAAVPVPVSDQVRLTALEATAGPDGTADALFTVTALLGTTARLLWVIGGERDQLAGHLADVVAQRHLPGATGRSLDLIGTDLGVPRFPPLPYGFDADTVALYHLDDTAGPAQDVTGRYPGRTGHPGTLKGTVLPGAPGRYGTGFAFASDDAAVEVAIDPAFDVPASGGATFECFVRPDPSGKDGQILFKHPAPGGTGAGWTLSVGDFGRGVARNVRLAVSDGTLPPVTLHADTGLPTDAFTHVAGVLDGTAKTLTLFLDGVPRATAPTGNLGAVRNTAPLRIGPGGSGFRGIIDEVRVSAVARPDFAPVLGEADEHYRRRLRVFRRWELPTPANLTAMLNELVGRIGGLDDPLVVDDANAPLVRGTRLVRVRPATVAAGGSIDASGRRGTAEADAVGTAADEETFDPAFLFRYDRQNVDFTTPPPRDLGPGEPPPDPHLVQVGLAAPLDRLVALAAAEPGAAGRLRIGTAFDPRADDLRATGRAVVLGHPAVPAGRLAALAHRAGFDYAAVRPVADPDGTSVYAAIAPGDYFAVDLASPPAGPADLNAGASTGLSLRPPAPDGSELRWVTVPAGAGRATLTTNGAAGSPAATTALQATAPGTLVVKAEVTFGGHTVPATRTLRIGITDLADKQSVADDGTLGAPTTVVSDPREFFDSRFLVQHGDARVDYGTDPNNKLMQPAVAQTLDALLDELARQAVTGQLSVTSAFKAGGDEFASHGRTLTLRHSALTPGALAAIAHNVGFGHVTRDGTNVTVRQAPGELVVVHGPSGTDGGLVLEVDEGAALNLSVTPVLASTDPPATGEVRLGWASAALEADGTGPARTTLGSPGQPATALQGDAAGAAWVQATYLLGDGPAPYTFRVGLRPELDHPDTIISKDQYDLILNILNALHPVGVEIDTQIVRDHTVEVRGDLAAANPAFTFPKFRVRSLLPPQRVLQRRSTTDGQLQL</sequence>
<keyword evidence="1" id="KW-0732">Signal</keyword>
<dbReference type="SUPFAM" id="SSF49899">
    <property type="entry name" value="Concanavalin A-like lectins/glucanases"/>
    <property type="match status" value="1"/>
</dbReference>
<keyword evidence="2" id="KW-1015">Disulfide bond</keyword>
<reference evidence="5" key="1">
    <citation type="journal article" date="2019" name="Int. J. Syst. Evol. Microbiol.">
        <title>The Global Catalogue of Microorganisms (GCM) 10K type strain sequencing project: providing services to taxonomists for standard genome sequencing and annotation.</title>
        <authorList>
            <consortium name="The Broad Institute Genomics Platform"/>
            <consortium name="The Broad Institute Genome Sequencing Center for Infectious Disease"/>
            <person name="Wu L."/>
            <person name="Ma J."/>
        </authorList>
    </citation>
    <scope>NUCLEOTIDE SEQUENCE [LARGE SCALE GENOMIC DNA]</scope>
    <source>
        <strain evidence="5">JCM 9371</strain>
    </source>
</reference>
<dbReference type="RefSeq" id="WP_378323816.1">
    <property type="nucleotide sequence ID" value="NZ_JBHTGP010000013.1"/>
</dbReference>
<dbReference type="InterPro" id="IPR006558">
    <property type="entry name" value="LamG-like"/>
</dbReference>
<keyword evidence="5" id="KW-1185">Reference proteome</keyword>
<dbReference type="InterPro" id="IPR009045">
    <property type="entry name" value="Zn_M74/Hedgehog-like"/>
</dbReference>
<dbReference type="Gene3D" id="3.30.1380.10">
    <property type="match status" value="2"/>
</dbReference>
<protein>
    <submittedName>
        <fullName evidence="4">LamG-like jellyroll fold domain-containing protein</fullName>
    </submittedName>
</protein>
<comment type="caution">
    <text evidence="4">The sequence shown here is derived from an EMBL/GenBank/DDBJ whole genome shotgun (WGS) entry which is preliminary data.</text>
</comment>
<dbReference type="InterPro" id="IPR013320">
    <property type="entry name" value="ConA-like_dom_sf"/>
</dbReference>
<evidence type="ECO:0000256" key="2">
    <source>
        <dbReference type="ARBA" id="ARBA00023157"/>
    </source>
</evidence>
<evidence type="ECO:0000256" key="1">
    <source>
        <dbReference type="ARBA" id="ARBA00022729"/>
    </source>
</evidence>
<accession>A0ABW2XQ19</accession>
<dbReference type="Gene3D" id="2.60.120.200">
    <property type="match status" value="1"/>
</dbReference>
<proteinExistence type="predicted"/>
<feature type="domain" description="LamG-like jellyroll fold" evidence="3">
    <location>
        <begin position="293"/>
        <end position="432"/>
    </location>
</feature>
<evidence type="ECO:0000259" key="3">
    <source>
        <dbReference type="SMART" id="SM00560"/>
    </source>
</evidence>
<dbReference type="Pfam" id="PF13385">
    <property type="entry name" value="Laminin_G_3"/>
    <property type="match status" value="1"/>
</dbReference>
<evidence type="ECO:0000313" key="4">
    <source>
        <dbReference type="EMBL" id="MFD0687820.1"/>
    </source>
</evidence>
<name>A0ABW2XQ19_9ACTN</name>
<dbReference type="Proteomes" id="UP001597063">
    <property type="component" value="Unassembled WGS sequence"/>
</dbReference>